<evidence type="ECO:0000256" key="7">
    <source>
        <dbReference type="SAM" id="Phobius"/>
    </source>
</evidence>
<evidence type="ECO:0000256" key="3">
    <source>
        <dbReference type="ARBA" id="ARBA00022692"/>
    </source>
</evidence>
<feature type="transmembrane region" description="Helical" evidence="7">
    <location>
        <begin position="820"/>
        <end position="845"/>
    </location>
</feature>
<evidence type="ECO:0000256" key="4">
    <source>
        <dbReference type="ARBA" id="ARBA00022989"/>
    </source>
</evidence>
<dbReference type="RefSeq" id="WP_129207604.1">
    <property type="nucleotide sequence ID" value="NZ_BMGU01000001.1"/>
</dbReference>
<evidence type="ECO:0000256" key="5">
    <source>
        <dbReference type="ARBA" id="ARBA00023136"/>
    </source>
</evidence>
<keyword evidence="11" id="KW-1185">Reference proteome</keyword>
<dbReference type="InterPro" id="IPR047928">
    <property type="entry name" value="Perm_prefix_1"/>
</dbReference>
<comment type="subcellular location">
    <subcellularLocation>
        <location evidence="1">Cell membrane</location>
        <topology evidence="1">Multi-pass membrane protein</topology>
    </subcellularLocation>
</comment>
<evidence type="ECO:0000256" key="2">
    <source>
        <dbReference type="ARBA" id="ARBA00022475"/>
    </source>
</evidence>
<evidence type="ECO:0000313" key="10">
    <source>
        <dbReference type="EMBL" id="RXS97825.1"/>
    </source>
</evidence>
<dbReference type="InterPro" id="IPR050250">
    <property type="entry name" value="Macrolide_Exporter_MacB"/>
</dbReference>
<dbReference type="Proteomes" id="UP000290253">
    <property type="component" value="Unassembled WGS sequence"/>
</dbReference>
<dbReference type="OrthoDB" id="5749226at2"/>
<organism evidence="10 11">
    <name type="scientific">Silvibacterium dinghuense</name>
    <dbReference type="NCBI Taxonomy" id="1560006"/>
    <lineage>
        <taxon>Bacteria</taxon>
        <taxon>Pseudomonadati</taxon>
        <taxon>Acidobacteriota</taxon>
        <taxon>Terriglobia</taxon>
        <taxon>Terriglobales</taxon>
        <taxon>Acidobacteriaceae</taxon>
        <taxon>Silvibacterium</taxon>
    </lineage>
</organism>
<dbReference type="GO" id="GO:0022857">
    <property type="term" value="F:transmembrane transporter activity"/>
    <property type="evidence" value="ECO:0007669"/>
    <property type="project" value="TreeGrafter"/>
</dbReference>
<keyword evidence="4 7" id="KW-1133">Transmembrane helix</keyword>
<feature type="transmembrane region" description="Helical" evidence="7">
    <location>
        <begin position="857"/>
        <end position="876"/>
    </location>
</feature>
<comment type="caution">
    <text evidence="10">The sequence shown here is derived from an EMBL/GenBank/DDBJ whole genome shotgun (WGS) entry which is preliminary data.</text>
</comment>
<keyword evidence="2" id="KW-1003">Cell membrane</keyword>
<evidence type="ECO:0000259" key="8">
    <source>
        <dbReference type="Pfam" id="PF02687"/>
    </source>
</evidence>
<dbReference type="PANTHER" id="PTHR30572">
    <property type="entry name" value="MEMBRANE COMPONENT OF TRANSPORTER-RELATED"/>
    <property type="match status" value="1"/>
</dbReference>
<keyword evidence="5 7" id="KW-0472">Membrane</keyword>
<comment type="similarity">
    <text evidence="6">Belongs to the ABC-4 integral membrane protein family.</text>
</comment>
<protein>
    <submittedName>
        <fullName evidence="10">FtsX-like permease family protein</fullName>
    </submittedName>
</protein>
<accession>A0A4Q1SK48</accession>
<reference evidence="10 11" key="1">
    <citation type="journal article" date="2016" name="Int. J. Syst. Evol. Microbiol.">
        <title>Acidipila dinghuensis sp. nov., an acidobacterium isolated from forest soil.</title>
        <authorList>
            <person name="Jiang Y.W."/>
            <person name="Wang J."/>
            <person name="Chen M.H."/>
            <person name="Lv Y.Y."/>
            <person name="Qiu L.H."/>
        </authorList>
    </citation>
    <scope>NUCLEOTIDE SEQUENCE [LARGE SCALE GENOMIC DNA]</scope>
    <source>
        <strain evidence="10 11">DHOF10</strain>
    </source>
</reference>
<evidence type="ECO:0000313" key="11">
    <source>
        <dbReference type="Proteomes" id="UP000290253"/>
    </source>
</evidence>
<gene>
    <name evidence="10" type="ORF">ESZ00_08180</name>
</gene>
<evidence type="ECO:0000259" key="9">
    <source>
        <dbReference type="Pfam" id="PF12704"/>
    </source>
</evidence>
<feature type="domain" description="ABC3 transporter permease C-terminal" evidence="8">
    <location>
        <begin position="771"/>
        <end position="883"/>
    </location>
</feature>
<dbReference type="InterPro" id="IPR003838">
    <property type="entry name" value="ABC3_permease_C"/>
</dbReference>
<feature type="transmembrane region" description="Helical" evidence="7">
    <location>
        <begin position="763"/>
        <end position="787"/>
    </location>
</feature>
<proteinExistence type="inferred from homology"/>
<feature type="transmembrane region" description="Helical" evidence="7">
    <location>
        <begin position="90"/>
        <end position="113"/>
    </location>
</feature>
<feature type="domain" description="ABC3 transporter permease C-terminal" evidence="8">
    <location>
        <begin position="361"/>
        <end position="478"/>
    </location>
</feature>
<dbReference type="EMBL" id="SDMK01000001">
    <property type="protein sequence ID" value="RXS97825.1"/>
    <property type="molecule type" value="Genomic_DNA"/>
</dbReference>
<feature type="transmembrane region" description="Helical" evidence="7">
    <location>
        <begin position="401"/>
        <end position="431"/>
    </location>
</feature>
<feature type="transmembrane region" description="Helical" evidence="7">
    <location>
        <begin position="496"/>
        <end position="518"/>
    </location>
</feature>
<dbReference type="GO" id="GO:0005886">
    <property type="term" value="C:plasma membrane"/>
    <property type="evidence" value="ECO:0007669"/>
    <property type="project" value="UniProtKB-SubCell"/>
</dbReference>
<sequence>MNLWARSFGRERMKRELSEEVRLHMEERAEQWMREEGISREQADLRARKAFGNAALIEERSREHWQWPRIEQLWADMKYGLRQLMKSPGITLIAVLTLALGIGANTAIFTLTWNIVLRGLPVHDPGRLVVYEMRNGDTLHGLSGPLYTLLRARQQTSTDMLVWANDEKVPVVADGRTTAETAQVLTVNSFSLLGLAPELRRPFYAQDAHQPVALLSDAYWRSHFGASADVLGKPIAVDGHAVTVIGVMPGAFTGLTANLQPAVYLPFEFANVLWAKDDTTVAWPAHYGFYVMGRLKPGSSLRQAKAELAALESQLRKDADPSGIYLAQYFKMLRLNVADGSSGYSWLKTTYQSPLFVLELLVGLLLLLCSVNTALVMLARVSGRRQEYALRIMLGARRWRVIQQVLVETLLLVVPGLLGGVLLGWLGAHALSGMLASDRTPQDLVLRPNGVILAVNIGAALMVALAAGLVPALRASGIRPATGAQLVSRTVSAKQTSGWAIALQVAVSLCLLSTSLLLGRTLLQLTMGHTGFNFNHTAAATVDLSPLKLSSVQGNQLYQRFTAALQAEPGVQAVGYTGLLPLSNHYMVSRSFSVDSHGTIHSDGNLSITTVSTGYFPAAGTRLLEGGTANRERDCVLSQSLARFFFPDEDAMGRMVYFSTAGKPDGTVRDPKFACMVTGIAEDVKYISLRKPVTPILYEVFRVDQPEDNDAPVSDTALLVRGASTQLAMEAVYRAAAVFPAAAVVKVRTFRSRADDDLSRERMLVWLSGGFSVLALLLTALGLYGMVMRTVTLRTREIGIRMALGAQRGSILVALGRRTLLEVVAGLLAGIAGAMLMGGAIAKLLATEASLGAGRSLFAAGMILLVAALALIAPVLRAMRVDPMQALRAE</sequence>
<dbReference type="InterPro" id="IPR025857">
    <property type="entry name" value="MacB_PCD"/>
</dbReference>
<evidence type="ECO:0000256" key="1">
    <source>
        <dbReference type="ARBA" id="ARBA00004651"/>
    </source>
</evidence>
<feature type="transmembrane region" description="Helical" evidence="7">
    <location>
        <begin position="451"/>
        <end position="475"/>
    </location>
</feature>
<feature type="domain" description="MacB-like periplasmic core" evidence="9">
    <location>
        <begin position="91"/>
        <end position="310"/>
    </location>
</feature>
<feature type="transmembrane region" description="Helical" evidence="7">
    <location>
        <begin position="355"/>
        <end position="381"/>
    </location>
</feature>
<dbReference type="PANTHER" id="PTHR30572:SF4">
    <property type="entry name" value="ABC TRANSPORTER PERMEASE YTRF"/>
    <property type="match status" value="1"/>
</dbReference>
<evidence type="ECO:0000256" key="6">
    <source>
        <dbReference type="ARBA" id="ARBA00038076"/>
    </source>
</evidence>
<dbReference type="Pfam" id="PF02687">
    <property type="entry name" value="FtsX"/>
    <property type="match status" value="2"/>
</dbReference>
<dbReference type="Pfam" id="PF12704">
    <property type="entry name" value="MacB_PCD"/>
    <property type="match status" value="1"/>
</dbReference>
<dbReference type="NCBIfam" id="NF038403">
    <property type="entry name" value="perm_prefix_1"/>
    <property type="match status" value="1"/>
</dbReference>
<dbReference type="AlphaFoldDB" id="A0A4Q1SK48"/>
<keyword evidence="3 7" id="KW-0812">Transmembrane</keyword>
<name>A0A4Q1SK48_9BACT</name>